<dbReference type="EMBL" id="JAGKQQ010000001">
    <property type="protein sequence ID" value="MBP3958408.1"/>
    <property type="molecule type" value="Genomic_DNA"/>
</dbReference>
<reference evidence="1 2" key="1">
    <citation type="submission" date="2021-04" db="EMBL/GenBank/DDBJ databases">
        <authorList>
            <person name="Ivanova A."/>
        </authorList>
    </citation>
    <scope>NUCLEOTIDE SEQUENCE [LARGE SCALE GENOMIC DNA]</scope>
    <source>
        <strain evidence="1 2">G18</strain>
    </source>
</reference>
<evidence type="ECO:0000313" key="1">
    <source>
        <dbReference type="EMBL" id="MBP3958408.1"/>
    </source>
</evidence>
<protein>
    <recommendedName>
        <fullName evidence="3">TraD/TraG TraM recognition site domain-containing protein</fullName>
    </recommendedName>
</protein>
<comment type="caution">
    <text evidence="1">The sequence shown here is derived from an EMBL/GenBank/DDBJ whole genome shotgun (WGS) entry which is preliminary data.</text>
</comment>
<evidence type="ECO:0000313" key="2">
    <source>
        <dbReference type="Proteomes" id="UP000676565"/>
    </source>
</evidence>
<evidence type="ECO:0008006" key="3">
    <source>
        <dbReference type="Google" id="ProtNLM"/>
    </source>
</evidence>
<dbReference type="RefSeq" id="WP_210658372.1">
    <property type="nucleotide sequence ID" value="NZ_JAGKQQ010000001.1"/>
</dbReference>
<organism evidence="1 2">
    <name type="scientific">Gemmata palustris</name>
    <dbReference type="NCBI Taxonomy" id="2822762"/>
    <lineage>
        <taxon>Bacteria</taxon>
        <taxon>Pseudomonadati</taxon>
        <taxon>Planctomycetota</taxon>
        <taxon>Planctomycetia</taxon>
        <taxon>Gemmatales</taxon>
        <taxon>Gemmataceae</taxon>
        <taxon>Gemmata</taxon>
    </lineage>
</organism>
<dbReference type="Proteomes" id="UP000676565">
    <property type="component" value="Unassembled WGS sequence"/>
</dbReference>
<keyword evidence="2" id="KW-1185">Reference proteome</keyword>
<dbReference type="SUPFAM" id="SSF52540">
    <property type="entry name" value="P-loop containing nucleoside triphosphate hydrolases"/>
    <property type="match status" value="1"/>
</dbReference>
<dbReference type="Gene3D" id="3.40.50.300">
    <property type="entry name" value="P-loop containing nucleotide triphosphate hydrolases"/>
    <property type="match status" value="2"/>
</dbReference>
<name>A0ABS5BZT0_9BACT</name>
<dbReference type="InterPro" id="IPR027417">
    <property type="entry name" value="P-loop_NTPase"/>
</dbReference>
<sequence length="463" mass="51101">MILNRLRRRKPVETAGIPLSLEELGAHVLVLGTTGNGKSFSTRGILKAFMRAGHPMVFVAAKQTEPETVLQLCREVGCEHRFMKISPHGPHKLHLLKHLLSYKDAYGAAEFLDRVKEIGTRGEKGKHDPFFGQLTTETTQMGIRLPQLVGSEPTLEDLMMVVKTSPPSLEVAASEAFVEGKMGLCSQLIAHASEHYRKEDEHDLKSVLTFFMQTFAGIGEKARSAPLADLTGSVGRLTSGAFRGVFDTETTVDFDAIERERKIVVLDAPIVPRNPTNQMFQAIWLFCFQEHALRRDPRQVDKAIVLVRDECQELVHASWDASVTAVARSQKLIHFDLTQHVSGLKTAFGGEGTTPETMSFIANHATVLGFGNNCHETNRLITDLIGQKRTFQFSGGGGKGGEKPTGWYDQALGVSGGGVHWSETYLPHVRPEEFLSLPRGVAVMISAGRTFNGLPYHVCDFRE</sequence>
<gene>
    <name evidence="1" type="ORF">J8F10_24425</name>
</gene>
<accession>A0ABS5BZT0</accession>
<proteinExistence type="predicted"/>